<protein>
    <submittedName>
        <fullName evidence="4">Glycosyl hydrolase-like 10</fullName>
    </submittedName>
</protein>
<dbReference type="STRING" id="1121322.SAMN02745136_05477"/>
<sequence>MNSNYYIWIEIEANKRTITDAGKFRQAMEKCRNAGIGAVILSVKDTTGFAIYESKIAPHYSEYDGAFEAKDYLVECLETVHSLGMKFYASVDVFAEGRKENPHPNMPAYRNTAWQTSVYGINDANEMVIQPISEKAAIRTEGSIDDFQELFVNPANDEVREYELSLLKEIMTNYEIDGITLDRVRFVGLGSDFSPVTKKKWEQYIGREHNWPEDIYRFREKDGKQEIEYGSLFGEFLTFRAGIISSFIEKVRRLVDAQPGKIEFWDYTGSWYPLYYQVGANWASRNYDTLEYPWVDTEKYRKTGYAEQLDGLMSGFYYSYVTEQEAKEADQPAYWYSVEGSGRIASQVTRNAVPVVGSLFLAQYRDSLGAMTEAVNMCFQTSSGCMLFDLSYLVENDWWRYVSINN</sequence>
<evidence type="ECO:0000259" key="2">
    <source>
        <dbReference type="Pfam" id="PF02638"/>
    </source>
</evidence>
<evidence type="ECO:0000313" key="5">
    <source>
        <dbReference type="Proteomes" id="UP000184386"/>
    </source>
</evidence>
<evidence type="ECO:0000256" key="1">
    <source>
        <dbReference type="ARBA" id="ARBA00022729"/>
    </source>
</evidence>
<dbReference type="Gene3D" id="3.20.20.80">
    <property type="entry name" value="Glycosidases"/>
    <property type="match status" value="1"/>
</dbReference>
<dbReference type="InterPro" id="IPR017853">
    <property type="entry name" value="GH"/>
</dbReference>
<feature type="domain" description="Glycosyl hydrolase-like 10" evidence="2">
    <location>
        <begin position="17"/>
        <end position="264"/>
    </location>
</feature>
<dbReference type="PANTHER" id="PTHR43405">
    <property type="entry name" value="GLYCOSYL HYDROLASE DIGH"/>
    <property type="match status" value="1"/>
</dbReference>
<dbReference type="Proteomes" id="UP000184386">
    <property type="component" value="Unassembled WGS sequence"/>
</dbReference>
<dbReference type="GO" id="GO:0016787">
    <property type="term" value="F:hydrolase activity"/>
    <property type="evidence" value="ECO:0007669"/>
    <property type="project" value="UniProtKB-KW"/>
</dbReference>
<keyword evidence="1" id="KW-0732">Signal</keyword>
<feature type="domain" description="DUF4985" evidence="3">
    <location>
        <begin position="291"/>
        <end position="402"/>
    </location>
</feature>
<dbReference type="Pfam" id="PF16373">
    <property type="entry name" value="DUF4985"/>
    <property type="match status" value="1"/>
</dbReference>
<evidence type="ECO:0000259" key="3">
    <source>
        <dbReference type="Pfam" id="PF16373"/>
    </source>
</evidence>
<keyword evidence="4" id="KW-0378">Hydrolase</keyword>
<dbReference type="OrthoDB" id="43070at2"/>
<dbReference type="InterPro" id="IPR032280">
    <property type="entry name" value="DUF4985"/>
</dbReference>
<dbReference type="RefSeq" id="WP_073280369.1">
    <property type="nucleotide sequence ID" value="NZ_FRAC01000045.1"/>
</dbReference>
<dbReference type="Pfam" id="PF02638">
    <property type="entry name" value="GHL10"/>
    <property type="match status" value="1"/>
</dbReference>
<dbReference type="SUPFAM" id="SSF51445">
    <property type="entry name" value="(Trans)glycosidases"/>
    <property type="match status" value="2"/>
</dbReference>
<reference evidence="4 5" key="1">
    <citation type="submission" date="2016-11" db="EMBL/GenBank/DDBJ databases">
        <authorList>
            <person name="Jaros S."/>
            <person name="Januszkiewicz K."/>
            <person name="Wedrychowicz H."/>
        </authorList>
    </citation>
    <scope>NUCLEOTIDE SEQUENCE [LARGE SCALE GENOMIC DNA]</scope>
    <source>
        <strain evidence="4 5">DSM 15929</strain>
    </source>
</reference>
<proteinExistence type="predicted"/>
<organism evidence="4 5">
    <name type="scientific">Anaerocolumna jejuensis DSM 15929</name>
    <dbReference type="NCBI Taxonomy" id="1121322"/>
    <lineage>
        <taxon>Bacteria</taxon>
        <taxon>Bacillati</taxon>
        <taxon>Bacillota</taxon>
        <taxon>Clostridia</taxon>
        <taxon>Lachnospirales</taxon>
        <taxon>Lachnospiraceae</taxon>
        <taxon>Anaerocolumna</taxon>
    </lineage>
</organism>
<dbReference type="AlphaFoldDB" id="A0A1M7CPD7"/>
<dbReference type="PANTHER" id="PTHR43405:SF1">
    <property type="entry name" value="GLYCOSYL HYDROLASE DIGH"/>
    <property type="match status" value="1"/>
</dbReference>
<dbReference type="InterPro" id="IPR052177">
    <property type="entry name" value="Divisome_Glycosyl_Hydrolase"/>
</dbReference>
<name>A0A1M7CPD7_9FIRM</name>
<accession>A0A1M7CPD7</accession>
<dbReference type="InterPro" id="IPR003790">
    <property type="entry name" value="GHL10"/>
</dbReference>
<evidence type="ECO:0000313" key="4">
    <source>
        <dbReference type="EMBL" id="SHL69126.1"/>
    </source>
</evidence>
<dbReference type="EMBL" id="FRAC01000045">
    <property type="protein sequence ID" value="SHL69126.1"/>
    <property type="molecule type" value="Genomic_DNA"/>
</dbReference>
<gene>
    <name evidence="4" type="ORF">SAMN02745136_05477</name>
</gene>
<keyword evidence="5" id="KW-1185">Reference proteome</keyword>